<dbReference type="NCBIfam" id="NF006202">
    <property type="entry name" value="PRK08326.1-5"/>
    <property type="match status" value="1"/>
</dbReference>
<keyword evidence="7" id="KW-0408">Iron</keyword>
<dbReference type="CDD" id="cd07911">
    <property type="entry name" value="RNRR2_Rv0233_like"/>
    <property type="match status" value="1"/>
</dbReference>
<comment type="cofactor">
    <cofactor evidence="2">
        <name>Fe cation</name>
        <dbReference type="ChEBI" id="CHEBI:24875"/>
    </cofactor>
</comment>
<dbReference type="PANTHER" id="PTHR23409">
    <property type="entry name" value="RIBONUCLEOSIDE-DIPHOSPHATE REDUCTASE SMALL CHAIN"/>
    <property type="match status" value="1"/>
</dbReference>
<evidence type="ECO:0000256" key="3">
    <source>
        <dbReference type="ARBA" id="ARBA00007873"/>
    </source>
</evidence>
<proteinExistence type="inferred from homology"/>
<evidence type="ECO:0000256" key="4">
    <source>
        <dbReference type="ARBA" id="ARBA00013559"/>
    </source>
</evidence>
<evidence type="ECO:0000313" key="11">
    <source>
        <dbReference type="EMBL" id="SIS85133.1"/>
    </source>
</evidence>
<keyword evidence="6" id="KW-0560">Oxidoreductase</keyword>
<keyword evidence="12" id="KW-1185">Reference proteome</keyword>
<dbReference type="PANTHER" id="PTHR23409:SF36">
    <property type="entry name" value="R2-LIKE LIGAND BINDING OXIDASE"/>
    <property type="match status" value="1"/>
</dbReference>
<dbReference type="NCBIfam" id="NF006200">
    <property type="entry name" value="PRK08326.1-3"/>
    <property type="match status" value="1"/>
</dbReference>
<dbReference type="STRING" id="252246.SAMN05421799_105128"/>
<dbReference type="SUPFAM" id="SSF47240">
    <property type="entry name" value="Ferritin-like"/>
    <property type="match status" value="1"/>
</dbReference>
<dbReference type="InterPro" id="IPR012348">
    <property type="entry name" value="RNR-like"/>
</dbReference>
<keyword evidence="5" id="KW-0479">Metal-binding</keyword>
<evidence type="ECO:0000256" key="7">
    <source>
        <dbReference type="ARBA" id="ARBA00023004"/>
    </source>
</evidence>
<dbReference type="AlphaFoldDB" id="A0A1N7MGA9"/>
<evidence type="ECO:0000256" key="9">
    <source>
        <dbReference type="ARBA" id="ARBA00031672"/>
    </source>
</evidence>
<reference evidence="12" key="1">
    <citation type="submission" date="2017-01" db="EMBL/GenBank/DDBJ databases">
        <authorList>
            <person name="Varghese N."/>
            <person name="Submissions S."/>
        </authorList>
    </citation>
    <scope>NUCLEOTIDE SEQUENCE [LARGE SCALE GENOMIC DNA]</scope>
    <source>
        <strain evidence="12">DSM 16176</strain>
    </source>
</reference>
<dbReference type="GO" id="GO:0046872">
    <property type="term" value="F:metal ion binding"/>
    <property type="evidence" value="ECO:0007669"/>
    <property type="project" value="UniProtKB-KW"/>
</dbReference>
<comment type="cofactor">
    <cofactor evidence="1">
        <name>Mn(2+)</name>
        <dbReference type="ChEBI" id="CHEBI:29035"/>
    </cofactor>
</comment>
<accession>A0A1N7MGA9</accession>
<evidence type="ECO:0000256" key="10">
    <source>
        <dbReference type="ARBA" id="ARBA00032636"/>
    </source>
</evidence>
<comment type="similarity">
    <text evidence="3">Belongs to the ribonucleoside diphosphate reductase small chain family. R2-like ligand binding oxidase subfamily.</text>
</comment>
<evidence type="ECO:0000256" key="1">
    <source>
        <dbReference type="ARBA" id="ARBA00001936"/>
    </source>
</evidence>
<gene>
    <name evidence="11" type="ORF">SAMN05421799_105128</name>
</gene>
<evidence type="ECO:0000256" key="2">
    <source>
        <dbReference type="ARBA" id="ARBA00001962"/>
    </source>
</evidence>
<evidence type="ECO:0000256" key="5">
    <source>
        <dbReference type="ARBA" id="ARBA00022723"/>
    </source>
</evidence>
<dbReference type="NCBIfam" id="NF006198">
    <property type="entry name" value="PRK08326.1-1"/>
    <property type="match status" value="1"/>
</dbReference>
<evidence type="ECO:0000256" key="8">
    <source>
        <dbReference type="ARBA" id="ARBA00023211"/>
    </source>
</evidence>
<dbReference type="InterPro" id="IPR033908">
    <property type="entry name" value="R2LOX"/>
</dbReference>
<dbReference type="InterPro" id="IPR009078">
    <property type="entry name" value="Ferritin-like_SF"/>
</dbReference>
<dbReference type="EMBL" id="FTOO01000005">
    <property type="protein sequence ID" value="SIS85133.1"/>
    <property type="molecule type" value="Genomic_DNA"/>
</dbReference>
<dbReference type="Proteomes" id="UP000186156">
    <property type="component" value="Unassembled WGS sequence"/>
</dbReference>
<protein>
    <recommendedName>
        <fullName evidence="4">R2-like ligand binding oxidase</fullName>
    </recommendedName>
    <alternativeName>
        <fullName evidence="10">Ribonucleotide reductase R2 subunit homolog</fullName>
    </alternativeName>
    <alternativeName>
        <fullName evidence="9">Ribonucleotide reductase small subunit homolog</fullName>
    </alternativeName>
</protein>
<organism evidence="11 12">
    <name type="scientific">Alicyclobacillus vulcanalis</name>
    <dbReference type="NCBI Taxonomy" id="252246"/>
    <lineage>
        <taxon>Bacteria</taxon>
        <taxon>Bacillati</taxon>
        <taxon>Bacillota</taxon>
        <taxon>Bacilli</taxon>
        <taxon>Bacillales</taxon>
        <taxon>Alicyclobacillaceae</taxon>
        <taxon>Alicyclobacillus</taxon>
    </lineage>
</organism>
<evidence type="ECO:0000313" key="12">
    <source>
        <dbReference type="Proteomes" id="UP000186156"/>
    </source>
</evidence>
<keyword evidence="8" id="KW-0464">Manganese</keyword>
<dbReference type="RefSeq" id="WP_076346664.1">
    <property type="nucleotide sequence ID" value="NZ_FTOO01000005.1"/>
</dbReference>
<dbReference type="GO" id="GO:0009263">
    <property type="term" value="P:deoxyribonucleotide biosynthetic process"/>
    <property type="evidence" value="ECO:0007669"/>
    <property type="project" value="InterPro"/>
</dbReference>
<name>A0A1N7MGA9_9BACL</name>
<evidence type="ECO:0000256" key="6">
    <source>
        <dbReference type="ARBA" id="ARBA00023002"/>
    </source>
</evidence>
<dbReference type="Gene3D" id="1.10.620.20">
    <property type="entry name" value="Ribonucleotide Reductase, subunit A"/>
    <property type="match status" value="1"/>
</dbReference>
<dbReference type="OrthoDB" id="5489780at2"/>
<dbReference type="InterPro" id="IPR000358">
    <property type="entry name" value="RNR_small_fam"/>
</dbReference>
<sequence length="317" mass="36488">MALTDMPRVFQTTSEKRLNHSILPMRLYHKAKKLGTWDPRDIDFSKDKEDWQAMNEAERRVILRLCSLFVAGEEAVTLDLLPLIMAVAREGRLEEEMYLTTFLFEEAKHTEVFRRFLDEVAGETSDLSTFHKDHYRKIFYEYLPQAMGRLVHDPSPEAQAEASVTYNMVVEGVLAETGYYAFYTALQKENKLPGLIQAIRLLQRDESRHIGYGTYLLSRLISENANIWDVVNRRINLLLPHAIGVVQDLNAELDTEEAQQLAEELGITDVPFGLNPDEFVAYAQKQFATRLGVLQRARGKSVDEIYYYTEETVGVEQ</sequence>
<dbReference type="GO" id="GO:0016491">
    <property type="term" value="F:oxidoreductase activity"/>
    <property type="evidence" value="ECO:0007669"/>
    <property type="project" value="UniProtKB-KW"/>
</dbReference>
<dbReference type="Pfam" id="PF00268">
    <property type="entry name" value="Ribonuc_red_sm"/>
    <property type="match status" value="1"/>
</dbReference>